<keyword evidence="2" id="KW-0812">Transmembrane</keyword>
<feature type="region of interest" description="Disordered" evidence="1">
    <location>
        <begin position="93"/>
        <end position="130"/>
    </location>
</feature>
<dbReference type="Proteomes" id="UP001590950">
    <property type="component" value="Unassembled WGS sequence"/>
</dbReference>
<evidence type="ECO:0000256" key="1">
    <source>
        <dbReference type="SAM" id="MobiDB-lite"/>
    </source>
</evidence>
<reference evidence="3 4" key="1">
    <citation type="submission" date="2024-09" db="EMBL/GenBank/DDBJ databases">
        <title>Rethinking Asexuality: The Enigmatic Case of Functional Sexual Genes in Lepraria (Stereocaulaceae).</title>
        <authorList>
            <person name="Doellman M."/>
            <person name="Sun Y."/>
            <person name="Barcenas-Pena A."/>
            <person name="Lumbsch H.T."/>
            <person name="Grewe F."/>
        </authorList>
    </citation>
    <scope>NUCLEOTIDE SEQUENCE [LARGE SCALE GENOMIC DNA]</scope>
    <source>
        <strain evidence="3 4">Mercado 3170</strain>
    </source>
</reference>
<evidence type="ECO:0000313" key="3">
    <source>
        <dbReference type="EMBL" id="KAL2048571.1"/>
    </source>
</evidence>
<organism evidence="3 4">
    <name type="scientific">Stereocaulon virgatum</name>
    <dbReference type="NCBI Taxonomy" id="373712"/>
    <lineage>
        <taxon>Eukaryota</taxon>
        <taxon>Fungi</taxon>
        <taxon>Dikarya</taxon>
        <taxon>Ascomycota</taxon>
        <taxon>Pezizomycotina</taxon>
        <taxon>Lecanoromycetes</taxon>
        <taxon>OSLEUM clade</taxon>
        <taxon>Lecanoromycetidae</taxon>
        <taxon>Lecanorales</taxon>
        <taxon>Lecanorineae</taxon>
        <taxon>Stereocaulaceae</taxon>
        <taxon>Stereocaulon</taxon>
    </lineage>
</organism>
<gene>
    <name evidence="3" type="ORF">N7G274_000483</name>
</gene>
<accession>A0ABR4AV14</accession>
<keyword evidence="2" id="KW-0472">Membrane</keyword>
<keyword evidence="2" id="KW-1133">Transmembrane helix</keyword>
<feature type="transmembrane region" description="Helical" evidence="2">
    <location>
        <begin position="159"/>
        <end position="184"/>
    </location>
</feature>
<proteinExistence type="predicted"/>
<evidence type="ECO:0000313" key="4">
    <source>
        <dbReference type="Proteomes" id="UP001590950"/>
    </source>
</evidence>
<sequence length="439" mass="48716">MSTGNDAHLGYWVDHSRRLLDKRQVLATDFWSTVMKSVVAVGLTLVAPSVYKIGKSFLIWLFDRHVVVRNVRDASPATIPLLSDHTHDATISGSNDALSHHQSQADAPSALQNGNSRDLESQNASLARGSERRIENADDFLSESRNNDKAVWIVWDRSLAVKAIVVITLVIFGLFVAQAIAGVFSAKIASDRAGLASSPHCGIWQFDDNAGEEAADRDDLGNYQKEARAGQYARTCYNSPDPNSPFTCRPFYNQSIKFDTFTRQPCPFPSSLLCSGGLYSAVTFDTGLVDASIIGINAAATHKFRRTATCSPLNMSEPYVISDDDDANDTAYRYYYGPKDDAGYTFNTSGRPFEWHVPVYSVNTYFSSLYPDSDYWRPLSELKPPMDSTLTIIFVSSMHIYRKNQALIPYSLRTSLSTSKTYANLSTTTPTLELKFLHV</sequence>
<protein>
    <submittedName>
        <fullName evidence="3">Uncharacterized protein</fullName>
    </submittedName>
</protein>
<feature type="compositionally biased region" description="Polar residues" evidence="1">
    <location>
        <begin position="93"/>
        <end position="125"/>
    </location>
</feature>
<evidence type="ECO:0000256" key="2">
    <source>
        <dbReference type="SAM" id="Phobius"/>
    </source>
</evidence>
<comment type="caution">
    <text evidence="3">The sequence shown here is derived from an EMBL/GenBank/DDBJ whole genome shotgun (WGS) entry which is preliminary data.</text>
</comment>
<keyword evidence="4" id="KW-1185">Reference proteome</keyword>
<feature type="transmembrane region" description="Helical" evidence="2">
    <location>
        <begin position="30"/>
        <end position="51"/>
    </location>
</feature>
<name>A0ABR4AV14_9LECA</name>
<dbReference type="EMBL" id="JBEFKJ010000001">
    <property type="protein sequence ID" value="KAL2048571.1"/>
    <property type="molecule type" value="Genomic_DNA"/>
</dbReference>